<dbReference type="GO" id="GO:0007059">
    <property type="term" value="P:chromosome segregation"/>
    <property type="evidence" value="ECO:0007669"/>
    <property type="project" value="TreeGrafter"/>
</dbReference>
<gene>
    <name evidence="3" type="ORF">BEI59_36330</name>
</gene>
<organism evidence="3 4">
    <name type="scientific">Eisenbergiella tayi</name>
    <dbReference type="NCBI Taxonomy" id="1432052"/>
    <lineage>
        <taxon>Bacteria</taxon>
        <taxon>Bacillati</taxon>
        <taxon>Bacillota</taxon>
        <taxon>Clostridia</taxon>
        <taxon>Lachnospirales</taxon>
        <taxon>Lachnospiraceae</taxon>
        <taxon>Eisenbergiella</taxon>
    </lineage>
</organism>
<dbReference type="OrthoDB" id="9771505at2"/>
<dbReference type="RefSeq" id="WP_069432532.1">
    <property type="nucleotide sequence ID" value="NZ_MEHA01000058.1"/>
</dbReference>
<dbReference type="InterPro" id="IPR036086">
    <property type="entry name" value="ParB/Sulfiredoxin_sf"/>
</dbReference>
<dbReference type="GO" id="GO:0003677">
    <property type="term" value="F:DNA binding"/>
    <property type="evidence" value="ECO:0007669"/>
    <property type="project" value="InterPro"/>
</dbReference>
<dbReference type="Pfam" id="PF02195">
    <property type="entry name" value="ParB_N"/>
    <property type="match status" value="1"/>
</dbReference>
<comment type="caution">
    <text evidence="3">The sequence shown here is derived from an EMBL/GenBank/DDBJ whole genome shotgun (WGS) entry which is preliminary data.</text>
</comment>
<evidence type="ECO:0000256" key="1">
    <source>
        <dbReference type="ARBA" id="ARBA00006295"/>
    </source>
</evidence>
<evidence type="ECO:0000313" key="4">
    <source>
        <dbReference type="Proteomes" id="UP000094271"/>
    </source>
</evidence>
<comment type="similarity">
    <text evidence="1">Belongs to the ParB family.</text>
</comment>
<dbReference type="SMART" id="SM00470">
    <property type="entry name" value="ParB"/>
    <property type="match status" value="1"/>
</dbReference>
<dbReference type="InterPro" id="IPR003115">
    <property type="entry name" value="ParB_N"/>
</dbReference>
<dbReference type="GO" id="GO:0005694">
    <property type="term" value="C:chromosome"/>
    <property type="evidence" value="ECO:0007669"/>
    <property type="project" value="TreeGrafter"/>
</dbReference>
<accession>A0A1E3U6V7</accession>
<dbReference type="InterPro" id="IPR004437">
    <property type="entry name" value="ParB/RepB/Spo0J"/>
</dbReference>
<dbReference type="AlphaFoldDB" id="A0A1E3U6V7"/>
<dbReference type="CDD" id="cd16407">
    <property type="entry name" value="ParB_N_like"/>
    <property type="match status" value="1"/>
</dbReference>
<dbReference type="NCBIfam" id="TIGR00180">
    <property type="entry name" value="parB_part"/>
    <property type="match status" value="1"/>
</dbReference>
<dbReference type="PANTHER" id="PTHR33375:SF1">
    <property type="entry name" value="CHROMOSOME-PARTITIONING PROTEIN PARB-RELATED"/>
    <property type="match status" value="1"/>
</dbReference>
<protein>
    <submittedName>
        <fullName evidence="3">Chromosome partitioning protein ParB</fullName>
    </submittedName>
</protein>
<dbReference type="Gene3D" id="1.10.10.2830">
    <property type="match status" value="1"/>
</dbReference>
<dbReference type="Gene3D" id="3.90.1530.30">
    <property type="match status" value="1"/>
</dbReference>
<name>A0A1E3U6V7_9FIRM</name>
<evidence type="ECO:0000259" key="2">
    <source>
        <dbReference type="SMART" id="SM00470"/>
    </source>
</evidence>
<proteinExistence type="inferred from homology"/>
<dbReference type="SUPFAM" id="SSF109709">
    <property type="entry name" value="KorB DNA-binding domain-like"/>
    <property type="match status" value="1"/>
</dbReference>
<dbReference type="EMBL" id="MEHA01000058">
    <property type="protein sequence ID" value="ODR33658.1"/>
    <property type="molecule type" value="Genomic_DNA"/>
</dbReference>
<dbReference type="InterPro" id="IPR050336">
    <property type="entry name" value="Chromosome_partition/occlusion"/>
</dbReference>
<feature type="domain" description="ParB-like N-terminal" evidence="2">
    <location>
        <begin position="15"/>
        <end position="105"/>
    </location>
</feature>
<dbReference type="PANTHER" id="PTHR33375">
    <property type="entry name" value="CHROMOSOME-PARTITIONING PROTEIN PARB-RELATED"/>
    <property type="match status" value="1"/>
</dbReference>
<dbReference type="Proteomes" id="UP000094271">
    <property type="component" value="Unassembled WGS sequence"/>
</dbReference>
<sequence>MEEKKELLDQDERVVEIELERLRGFVNHPFKVQADSQMIELQESIKKYGILNPLIVRPRQDGTYEIISGHRRKFAAEKIGYRKVPVIIRVLKDDEAVVSMVDSNLQREMISPSEKAFAYKMKYEAIKRKAGRRKCGQVDHNLGKKSIELIGEECGDSPKQVQRYIKITELIPEMLEKVDDGSMGFTPAVQLSFLKKKEQKEMLDAMEFAQCTPSLSQALRIKKLSADGKLTVRDMEDILSEIKQKEIDRVVFKTEQLHRFFPVSYTAEQMRREILEMLKLNMNKYWDE</sequence>
<reference evidence="3 4" key="1">
    <citation type="submission" date="2016-08" db="EMBL/GenBank/DDBJ databases">
        <authorList>
            <person name="Seilhamer J.J."/>
        </authorList>
    </citation>
    <scope>NUCLEOTIDE SEQUENCE [LARGE SCALE GENOMIC DNA]</scope>
    <source>
        <strain evidence="3 4">NML150140-1</strain>
    </source>
</reference>
<evidence type="ECO:0000313" key="3">
    <source>
        <dbReference type="EMBL" id="ODR33658.1"/>
    </source>
</evidence>
<dbReference type="SUPFAM" id="SSF110849">
    <property type="entry name" value="ParB/Sulfiredoxin"/>
    <property type="match status" value="1"/>
</dbReference>